<dbReference type="EMBL" id="MF063068">
    <property type="protein sequence ID" value="ARV77487.1"/>
    <property type="molecule type" value="Genomic_DNA"/>
</dbReference>
<organism evidence="1 2">
    <name type="scientific">Pseudomonas phage Noxifer</name>
    <dbReference type="NCBI Taxonomy" id="2006684"/>
    <lineage>
        <taxon>Viruses</taxon>
        <taxon>Duplodnaviria</taxon>
        <taxon>Heunggongvirae</taxon>
        <taxon>Uroviricota</taxon>
        <taxon>Caudoviricetes</taxon>
        <taxon>Chimalliviridae</taxon>
        <taxon>Noxifervirus</taxon>
        <taxon>Noxifervirus noxifer</taxon>
    </lineage>
</organism>
<evidence type="ECO:0000313" key="1">
    <source>
        <dbReference type="EMBL" id="ARV77487.1"/>
    </source>
</evidence>
<keyword evidence="2" id="KW-1185">Reference proteome</keyword>
<proteinExistence type="predicted"/>
<gene>
    <name evidence="1" type="ORF">NOXIFER_322</name>
</gene>
<sequence length="152" mass="17458">MMLKNKDDKTYEGEAAITNVYNDLGDEVLRDLWCTNTFDANDILTIHSPTDPLGRVWTLKYDDLSVTRFCALPRQLTDLVFYGSDVAHGIYTFMQGHGEDPLLKVMADGVIWEPGDVFTIHYDSERKLQPWWTLETADNLLFKKPAPYPEKP</sequence>
<protein>
    <submittedName>
        <fullName evidence="1">Uncharacterized protein</fullName>
    </submittedName>
</protein>
<name>A0A1Y0T3L1_9CAUD</name>
<accession>A0A1Y0T3L1</accession>
<evidence type="ECO:0000313" key="2">
    <source>
        <dbReference type="Proteomes" id="UP000224829"/>
    </source>
</evidence>
<reference evidence="1 2" key="1">
    <citation type="submission" date="2017-05" db="EMBL/GenBank/DDBJ databases">
        <authorList>
            <person name="Song R."/>
            <person name="Chenine A.L."/>
            <person name="Ruprecht R.M."/>
        </authorList>
    </citation>
    <scope>NUCLEOTIDE SEQUENCE [LARGE SCALE GENOMIC DNA]</scope>
</reference>
<dbReference type="Proteomes" id="UP000224829">
    <property type="component" value="Segment"/>
</dbReference>